<dbReference type="EMBL" id="JAOQAZ010000019">
    <property type="protein sequence ID" value="KAJ4256062.1"/>
    <property type="molecule type" value="Genomic_DNA"/>
</dbReference>
<dbReference type="GO" id="GO:0006506">
    <property type="term" value="P:GPI anchor biosynthetic process"/>
    <property type="evidence" value="ECO:0007669"/>
    <property type="project" value="InterPro"/>
</dbReference>
<name>A0A9W8RTZ2_9HYPO</name>
<protein>
    <submittedName>
        <fullName evidence="1">Uncharacterized protein</fullName>
    </submittedName>
</protein>
<gene>
    <name evidence="1" type="ORF">NW762_009136</name>
</gene>
<dbReference type="InterPro" id="IPR029675">
    <property type="entry name" value="PGAP4"/>
</dbReference>
<dbReference type="AlphaFoldDB" id="A0A9W8RTZ2"/>
<dbReference type="PANTHER" id="PTHR31410">
    <property type="entry name" value="TRANSMEMBRANE PROTEIN 246"/>
    <property type="match status" value="1"/>
</dbReference>
<dbReference type="OrthoDB" id="2016523at2759"/>
<accession>A0A9W8RTZ2</accession>
<comment type="caution">
    <text evidence="1">The sequence shown here is derived from an EMBL/GenBank/DDBJ whole genome shotgun (WGS) entry which is preliminary data.</text>
</comment>
<evidence type="ECO:0000313" key="2">
    <source>
        <dbReference type="Proteomes" id="UP001152049"/>
    </source>
</evidence>
<dbReference type="GO" id="GO:0016757">
    <property type="term" value="F:glycosyltransferase activity"/>
    <property type="evidence" value="ECO:0007669"/>
    <property type="project" value="InterPro"/>
</dbReference>
<evidence type="ECO:0000313" key="1">
    <source>
        <dbReference type="EMBL" id="KAJ4256062.1"/>
    </source>
</evidence>
<proteinExistence type="predicted"/>
<sequence length="158" mass="18154">MSFYRDPGSVFSDEQRAYKTCYSTYRKFEGPSNNRIQWLSLAVDDVFTYDPNATDMAHMGYLEQTGQYAEKGVFDYTYELQRCYESGASYVGMFENDIILAHGWLIKTLRGLREITSSDENYQDWLSMRLLNLEGLIGWVSHDIGGNNESCLIFGIGL</sequence>
<organism evidence="1 2">
    <name type="scientific">Fusarium torreyae</name>
    <dbReference type="NCBI Taxonomy" id="1237075"/>
    <lineage>
        <taxon>Eukaryota</taxon>
        <taxon>Fungi</taxon>
        <taxon>Dikarya</taxon>
        <taxon>Ascomycota</taxon>
        <taxon>Pezizomycotina</taxon>
        <taxon>Sordariomycetes</taxon>
        <taxon>Hypocreomycetidae</taxon>
        <taxon>Hypocreales</taxon>
        <taxon>Nectriaceae</taxon>
        <taxon>Fusarium</taxon>
    </lineage>
</organism>
<dbReference type="PANTHER" id="PTHR31410:SF1">
    <property type="entry name" value="POST-GPI ATTACHMENT TO PROTEINS FACTOR 4"/>
    <property type="match status" value="1"/>
</dbReference>
<keyword evidence="2" id="KW-1185">Reference proteome</keyword>
<reference evidence="1" key="1">
    <citation type="submission" date="2022-09" db="EMBL/GenBank/DDBJ databases">
        <title>Fusarium specimens isolated from Avocado Roots.</title>
        <authorList>
            <person name="Stajich J."/>
            <person name="Roper C."/>
            <person name="Heimlech-Rivalta G."/>
        </authorList>
    </citation>
    <scope>NUCLEOTIDE SEQUENCE</scope>
    <source>
        <strain evidence="1">CF00136</strain>
    </source>
</reference>
<dbReference type="GO" id="GO:0000139">
    <property type="term" value="C:Golgi membrane"/>
    <property type="evidence" value="ECO:0007669"/>
    <property type="project" value="InterPro"/>
</dbReference>
<dbReference type="Proteomes" id="UP001152049">
    <property type="component" value="Unassembled WGS sequence"/>
</dbReference>